<accession>A0A9N9U936</accession>
<protein>
    <submittedName>
        <fullName evidence="1">Uncharacterized protein</fullName>
    </submittedName>
</protein>
<dbReference type="Proteomes" id="UP000754883">
    <property type="component" value="Unassembled WGS sequence"/>
</dbReference>
<name>A0A9N9U936_9HYPO</name>
<sequence>MPSNKTSKVIRKRAKRAREVERIVTKVGELTEDGDLTSGTEAIGHNHCRLLKTSYKTFVKMVDRSSTLQSLRATEANQRFRYDSGDAFSDAIDLLKSPEKECVASNSAYKQMVRDWLIETGRDGTAEEHTKWNLLKGQNAESAKARLDPEWDLVKSWAQSGEDATTAPRTPYLDRLALLCTKANIPRLTALSWIYFYDDRNGAAHRPLPKFEDCPKDGGWSNGLYEATNARKEEAQTLEADGTFTSEQATAYKSAISFRLANAISGPAHDGSVEPTAVSMANANDAHEQAVRRLSAEIAPDFPSKYVEGKWDDIKVAPKPLSNS</sequence>
<keyword evidence="2" id="KW-1185">Reference proteome</keyword>
<comment type="caution">
    <text evidence="1">The sequence shown here is derived from an EMBL/GenBank/DDBJ whole genome shotgun (WGS) entry which is preliminary data.</text>
</comment>
<evidence type="ECO:0000313" key="2">
    <source>
        <dbReference type="Proteomes" id="UP000754883"/>
    </source>
</evidence>
<dbReference type="EMBL" id="CABFNO020001301">
    <property type="protein sequence ID" value="CAG9979528.1"/>
    <property type="molecule type" value="Genomic_DNA"/>
</dbReference>
<gene>
    <name evidence="1" type="ORF">CBYS24578_00004988</name>
</gene>
<reference evidence="1" key="1">
    <citation type="submission" date="2021-10" db="EMBL/GenBank/DDBJ databases">
        <authorList>
            <person name="Piombo E."/>
        </authorList>
    </citation>
    <scope>NUCLEOTIDE SEQUENCE</scope>
</reference>
<organism evidence="1 2">
    <name type="scientific">Clonostachys byssicola</name>
    <dbReference type="NCBI Taxonomy" id="160290"/>
    <lineage>
        <taxon>Eukaryota</taxon>
        <taxon>Fungi</taxon>
        <taxon>Dikarya</taxon>
        <taxon>Ascomycota</taxon>
        <taxon>Pezizomycotina</taxon>
        <taxon>Sordariomycetes</taxon>
        <taxon>Hypocreomycetidae</taxon>
        <taxon>Hypocreales</taxon>
        <taxon>Bionectriaceae</taxon>
        <taxon>Clonostachys</taxon>
    </lineage>
</organism>
<evidence type="ECO:0000313" key="1">
    <source>
        <dbReference type="EMBL" id="CAG9979528.1"/>
    </source>
</evidence>
<dbReference type="AlphaFoldDB" id="A0A9N9U936"/>
<proteinExistence type="predicted"/>
<dbReference type="OrthoDB" id="5094203at2759"/>